<organism evidence="1 2">
    <name type="scientific">Kribbella rubisoli</name>
    <dbReference type="NCBI Taxonomy" id="3075929"/>
    <lineage>
        <taxon>Bacteria</taxon>
        <taxon>Bacillati</taxon>
        <taxon>Actinomycetota</taxon>
        <taxon>Actinomycetes</taxon>
        <taxon>Propionibacteriales</taxon>
        <taxon>Kribbellaceae</taxon>
        <taxon>Kribbella</taxon>
    </lineage>
</organism>
<keyword evidence="2" id="KW-1185">Reference proteome</keyword>
<dbReference type="Proteomes" id="UP000292027">
    <property type="component" value="Unassembled WGS sequence"/>
</dbReference>
<dbReference type="AlphaFoldDB" id="A0A4Q7X7P5"/>
<reference evidence="1 2" key="1">
    <citation type="journal article" date="2015" name="Stand. Genomic Sci.">
        <title>Genomic Encyclopedia of Bacterial and Archaeal Type Strains, Phase III: the genomes of soil and plant-associated and newly described type strains.</title>
        <authorList>
            <person name="Whitman W.B."/>
            <person name="Woyke T."/>
            <person name="Klenk H.P."/>
            <person name="Zhou Y."/>
            <person name="Lilburn T.G."/>
            <person name="Beck B.J."/>
            <person name="De Vos P."/>
            <person name="Vandamme P."/>
            <person name="Eisen J.A."/>
            <person name="Garrity G."/>
            <person name="Hugenholtz P."/>
            <person name="Kyrpides N.C."/>
        </authorList>
    </citation>
    <scope>NUCLEOTIDE SEQUENCE [LARGE SCALE GENOMIC DNA]</scope>
    <source>
        <strain evidence="1 2">VKM Ac-2540</strain>
    </source>
</reference>
<name>A0A4Q7X7P5_9ACTN</name>
<dbReference type="EMBL" id="SHKR01000011">
    <property type="protein sequence ID" value="RZU18635.1"/>
    <property type="molecule type" value="Genomic_DNA"/>
</dbReference>
<accession>A0A4Q7X7P5</accession>
<proteinExistence type="predicted"/>
<comment type="caution">
    <text evidence="1">The sequence shown here is derived from an EMBL/GenBank/DDBJ whole genome shotgun (WGS) entry which is preliminary data.</text>
</comment>
<protein>
    <submittedName>
        <fullName evidence="1">Uncharacterized protein</fullName>
    </submittedName>
</protein>
<evidence type="ECO:0000313" key="1">
    <source>
        <dbReference type="EMBL" id="RZU18635.1"/>
    </source>
</evidence>
<evidence type="ECO:0000313" key="2">
    <source>
        <dbReference type="Proteomes" id="UP000292027"/>
    </source>
</evidence>
<sequence length="72" mass="8270">MTTQTFSRSTEMHLLQEDLARAHCRASLKAAEQNRRFRLAHQIEKAQKQAERAGRRAERASARARLALARLV</sequence>
<gene>
    <name evidence="1" type="ORF">EV645_0831</name>
</gene>